<evidence type="ECO:0000313" key="2">
    <source>
        <dbReference type="EMBL" id="SPF41350.1"/>
    </source>
</evidence>
<dbReference type="AlphaFoldDB" id="A0A2U3KP23"/>
<organism evidence="2 3">
    <name type="scientific">Candidatus Desulfosporosinus infrequens</name>
    <dbReference type="NCBI Taxonomy" id="2043169"/>
    <lineage>
        <taxon>Bacteria</taxon>
        <taxon>Bacillati</taxon>
        <taxon>Bacillota</taxon>
        <taxon>Clostridia</taxon>
        <taxon>Eubacteriales</taxon>
        <taxon>Desulfitobacteriaceae</taxon>
        <taxon>Desulfosporosinus</taxon>
    </lineage>
</organism>
<gene>
    <name evidence="2" type="ORF">SBF1_2480003</name>
</gene>
<dbReference type="Proteomes" id="UP000238916">
    <property type="component" value="Unassembled WGS sequence"/>
</dbReference>
<proteinExistence type="predicted"/>
<feature type="transmembrane region" description="Helical" evidence="1">
    <location>
        <begin position="21"/>
        <end position="39"/>
    </location>
</feature>
<sequence length="40" mass="4407">MGGIIIMKDERIQQAITKIRSEMTIIILVGVALVGTFFIS</sequence>
<evidence type="ECO:0000313" key="3">
    <source>
        <dbReference type="Proteomes" id="UP000238916"/>
    </source>
</evidence>
<evidence type="ECO:0000256" key="1">
    <source>
        <dbReference type="SAM" id="Phobius"/>
    </source>
</evidence>
<keyword evidence="1" id="KW-0812">Transmembrane</keyword>
<protein>
    <submittedName>
        <fullName evidence="2">Uncharacterized protein</fullName>
    </submittedName>
</protein>
<name>A0A2U3KP23_9FIRM</name>
<dbReference type="EMBL" id="OMOF01000166">
    <property type="protein sequence ID" value="SPF41350.1"/>
    <property type="molecule type" value="Genomic_DNA"/>
</dbReference>
<reference evidence="3" key="1">
    <citation type="submission" date="2018-02" db="EMBL/GenBank/DDBJ databases">
        <authorList>
            <person name="Hausmann B."/>
        </authorList>
    </citation>
    <scope>NUCLEOTIDE SEQUENCE [LARGE SCALE GENOMIC DNA]</scope>
    <source>
        <strain evidence="3">Peat soil MAG SbF1</strain>
    </source>
</reference>
<keyword evidence="1" id="KW-1133">Transmembrane helix</keyword>
<accession>A0A2U3KP23</accession>
<keyword evidence="1" id="KW-0472">Membrane</keyword>